<proteinExistence type="predicted"/>
<sequence>MCSPFVDGWQRIGVPKTNAGREIKNAEAQRAQRMMHSIPYLCVLCVLCDSAIQNHVRIVTLNADDNHYVLRPTTVSNRE</sequence>
<accession>A0A5B9MRP4</accession>
<organism evidence="1 2">
    <name type="scientific">Stieleria maiorica</name>
    <dbReference type="NCBI Taxonomy" id="2795974"/>
    <lineage>
        <taxon>Bacteria</taxon>
        <taxon>Pseudomonadati</taxon>
        <taxon>Planctomycetota</taxon>
        <taxon>Planctomycetia</taxon>
        <taxon>Pirellulales</taxon>
        <taxon>Pirellulaceae</taxon>
        <taxon>Stieleria</taxon>
    </lineage>
</organism>
<dbReference type="KEGG" id="smam:Mal15_68680"/>
<reference evidence="1 2" key="1">
    <citation type="submission" date="2019-02" db="EMBL/GenBank/DDBJ databases">
        <title>Planctomycetal bacteria perform biofilm scaping via a novel small molecule.</title>
        <authorList>
            <person name="Jeske O."/>
            <person name="Boedeker C."/>
            <person name="Wiegand S."/>
            <person name="Breitling P."/>
            <person name="Kallscheuer N."/>
            <person name="Jogler M."/>
            <person name="Rohde M."/>
            <person name="Petersen J."/>
            <person name="Medema M.H."/>
            <person name="Surup F."/>
            <person name="Jogler C."/>
        </authorList>
    </citation>
    <scope>NUCLEOTIDE SEQUENCE [LARGE SCALE GENOMIC DNA]</scope>
    <source>
        <strain evidence="1 2">Mal15</strain>
    </source>
</reference>
<evidence type="ECO:0000313" key="2">
    <source>
        <dbReference type="Proteomes" id="UP000321353"/>
    </source>
</evidence>
<dbReference type="Proteomes" id="UP000321353">
    <property type="component" value="Chromosome"/>
</dbReference>
<dbReference type="EMBL" id="CP036264">
    <property type="protein sequence ID" value="QEG02747.1"/>
    <property type="molecule type" value="Genomic_DNA"/>
</dbReference>
<evidence type="ECO:0000313" key="1">
    <source>
        <dbReference type="EMBL" id="QEG02747.1"/>
    </source>
</evidence>
<name>A0A5B9MRP4_9BACT</name>
<protein>
    <submittedName>
        <fullName evidence="1">Uncharacterized protein</fullName>
    </submittedName>
</protein>
<keyword evidence="2" id="KW-1185">Reference proteome</keyword>
<dbReference type="AlphaFoldDB" id="A0A5B9MRP4"/>
<gene>
    <name evidence="1" type="ORF">Mal15_68680</name>
</gene>